<dbReference type="AlphaFoldDB" id="A0A2D0PNY1"/>
<keyword evidence="2" id="KW-0732">Signal</keyword>
<dbReference type="GO" id="GO:0005615">
    <property type="term" value="C:extracellular space"/>
    <property type="evidence" value="ECO:0007669"/>
    <property type="project" value="UniProtKB-KW"/>
</dbReference>
<dbReference type="Proteomes" id="UP000221080">
    <property type="component" value="Chromosome 23"/>
</dbReference>
<gene>
    <name evidence="5" type="primary">LOC108256200</name>
</gene>
<dbReference type="RefSeq" id="XP_017308298.1">
    <property type="nucleotide sequence ID" value="XM_017452809.3"/>
</dbReference>
<dbReference type="OrthoDB" id="8457630at2759"/>
<evidence type="ECO:0000256" key="1">
    <source>
        <dbReference type="ARBA" id="ARBA00022514"/>
    </source>
</evidence>
<dbReference type="GeneID" id="108256200"/>
<dbReference type="OMA" id="TAWTITD"/>
<dbReference type="InterPro" id="IPR036048">
    <property type="entry name" value="Interleukin_8-like_sf"/>
</dbReference>
<protein>
    <submittedName>
        <fullName evidence="5">C-C motif chemokine 19</fullName>
    </submittedName>
</protein>
<dbReference type="Gene3D" id="2.40.50.40">
    <property type="match status" value="1"/>
</dbReference>
<evidence type="ECO:0000313" key="5">
    <source>
        <dbReference type="RefSeq" id="XP_017308298.1"/>
    </source>
</evidence>
<keyword evidence="4" id="KW-1185">Reference proteome</keyword>
<reference evidence="5" key="2">
    <citation type="submission" date="2025-08" db="UniProtKB">
        <authorList>
            <consortium name="RefSeq"/>
        </authorList>
    </citation>
    <scope>IDENTIFICATION</scope>
    <source>
        <tissue evidence="5">Blood</tissue>
    </source>
</reference>
<feature type="chain" id="PRO_5012767967" evidence="2">
    <location>
        <begin position="28"/>
        <end position="111"/>
    </location>
</feature>
<dbReference type="GO" id="GO:0008009">
    <property type="term" value="F:chemokine activity"/>
    <property type="evidence" value="ECO:0007669"/>
    <property type="project" value="InterPro"/>
</dbReference>
<evidence type="ECO:0000259" key="3">
    <source>
        <dbReference type="Pfam" id="PF00048"/>
    </source>
</evidence>
<sequence>MQTCTTLMRSLAAIVVISFTIWTVTDAEKVSPCCVAVSRSMENVTIEGYRLQEKNLPCVKAVIFQTERGQLCIDPYQPWVKRKIIEFRRSQKNKMSPTTASLHLTFSTPQN</sequence>
<feature type="signal peptide" evidence="2">
    <location>
        <begin position="1"/>
        <end position="27"/>
    </location>
</feature>
<dbReference type="InterPro" id="IPR001811">
    <property type="entry name" value="Chemokine_IL8-like_dom"/>
</dbReference>
<dbReference type="Pfam" id="PF00048">
    <property type="entry name" value="IL8"/>
    <property type="match status" value="1"/>
</dbReference>
<evidence type="ECO:0000256" key="2">
    <source>
        <dbReference type="SAM" id="SignalP"/>
    </source>
</evidence>
<accession>A0A2D0PNY1</accession>
<feature type="domain" description="Chemokine interleukin-8-like" evidence="3">
    <location>
        <begin position="32"/>
        <end position="84"/>
    </location>
</feature>
<evidence type="ECO:0000313" key="4">
    <source>
        <dbReference type="Proteomes" id="UP000221080"/>
    </source>
</evidence>
<dbReference type="GO" id="GO:0006955">
    <property type="term" value="P:immune response"/>
    <property type="evidence" value="ECO:0007669"/>
    <property type="project" value="InterPro"/>
</dbReference>
<proteinExistence type="predicted"/>
<name>A0A2D0PNY1_ICTPU</name>
<organism evidence="4 5">
    <name type="scientific">Ictalurus punctatus</name>
    <name type="common">Channel catfish</name>
    <name type="synonym">Silurus punctatus</name>
    <dbReference type="NCBI Taxonomy" id="7998"/>
    <lineage>
        <taxon>Eukaryota</taxon>
        <taxon>Metazoa</taxon>
        <taxon>Chordata</taxon>
        <taxon>Craniata</taxon>
        <taxon>Vertebrata</taxon>
        <taxon>Euteleostomi</taxon>
        <taxon>Actinopterygii</taxon>
        <taxon>Neopterygii</taxon>
        <taxon>Teleostei</taxon>
        <taxon>Ostariophysi</taxon>
        <taxon>Siluriformes</taxon>
        <taxon>Ictaluridae</taxon>
        <taxon>Ictalurus</taxon>
    </lineage>
</organism>
<reference evidence="4" key="1">
    <citation type="journal article" date="2016" name="Nat. Commun.">
        <title>The channel catfish genome sequence provides insights into the evolution of scale formation in teleosts.</title>
        <authorList>
            <person name="Liu Z."/>
            <person name="Liu S."/>
            <person name="Yao J."/>
            <person name="Bao L."/>
            <person name="Zhang J."/>
            <person name="Li Y."/>
            <person name="Jiang C."/>
            <person name="Sun L."/>
            <person name="Wang R."/>
            <person name="Zhang Y."/>
            <person name="Zhou T."/>
            <person name="Zeng Q."/>
            <person name="Fu Q."/>
            <person name="Gao S."/>
            <person name="Li N."/>
            <person name="Koren S."/>
            <person name="Jiang Y."/>
            <person name="Zimin A."/>
            <person name="Xu P."/>
            <person name="Phillippy A.M."/>
            <person name="Geng X."/>
            <person name="Song L."/>
            <person name="Sun F."/>
            <person name="Li C."/>
            <person name="Wang X."/>
            <person name="Chen A."/>
            <person name="Jin Y."/>
            <person name="Yuan Z."/>
            <person name="Yang Y."/>
            <person name="Tan S."/>
            <person name="Peatman E."/>
            <person name="Lu J."/>
            <person name="Qin Z."/>
            <person name="Dunham R."/>
            <person name="Li Z."/>
            <person name="Sonstegard T."/>
            <person name="Feng J."/>
            <person name="Danzmann R.G."/>
            <person name="Schroeder S."/>
            <person name="Scheffler B."/>
            <person name="Duke M.V."/>
            <person name="Ballard L."/>
            <person name="Kucuktas H."/>
            <person name="Kaltenboeck L."/>
            <person name="Liu H."/>
            <person name="Armbruster J."/>
            <person name="Xie Y."/>
            <person name="Kirby M.L."/>
            <person name="Tian Y."/>
            <person name="Flanagan M.E."/>
            <person name="Mu W."/>
            <person name="Waldbieser G.C."/>
        </authorList>
    </citation>
    <scope>NUCLEOTIDE SEQUENCE [LARGE SCALE GENOMIC DNA]</scope>
    <source>
        <strain evidence="4">SDA103</strain>
    </source>
</reference>
<keyword evidence="1" id="KW-0202">Cytokine</keyword>
<dbReference type="SUPFAM" id="SSF54117">
    <property type="entry name" value="Interleukin 8-like chemokines"/>
    <property type="match status" value="1"/>
</dbReference>
<dbReference type="KEGG" id="ipu:108256200"/>